<reference evidence="5 6" key="1">
    <citation type="submission" date="2018-06" db="EMBL/GenBank/DDBJ databases">
        <authorList>
            <consortium name="Pathogen Informatics"/>
            <person name="Doyle S."/>
        </authorList>
    </citation>
    <scope>NUCLEOTIDE SEQUENCE [LARGE SCALE GENOMIC DNA]</scope>
    <source>
        <strain evidence="5 6">NCTC11165</strain>
    </source>
</reference>
<evidence type="ECO:0000313" key="6">
    <source>
        <dbReference type="Proteomes" id="UP000250358"/>
    </source>
</evidence>
<name>A0A2X1AY81_BREDI</name>
<dbReference type="Gene3D" id="3.40.600.10">
    <property type="entry name" value="DNA mismatch repair MutH/Restriction endonuclease, type II"/>
    <property type="match status" value="1"/>
</dbReference>
<dbReference type="GO" id="GO:0009307">
    <property type="term" value="P:DNA restriction-modification system"/>
    <property type="evidence" value="ECO:0007669"/>
    <property type="project" value="InterPro"/>
</dbReference>
<dbReference type="EC" id="3.1.21.4" evidence="5"/>
<dbReference type="InterPro" id="IPR037057">
    <property type="entry name" value="DNA_rep_MutH/T2_RE_sf"/>
</dbReference>
<dbReference type="Gene3D" id="1.10.10.10">
    <property type="entry name" value="Winged helix-like DNA-binding domain superfamily/Winged helix DNA-binding domain"/>
    <property type="match status" value="1"/>
</dbReference>
<dbReference type="InterPro" id="IPR015210">
    <property type="entry name" value="NaeI"/>
</dbReference>
<dbReference type="EMBL" id="UAQM01000011">
    <property type="protein sequence ID" value="SPU44165.1"/>
    <property type="molecule type" value="Genomic_DNA"/>
</dbReference>
<sequence>MRKVPPSLVLPDHPDHVFLERLASEIDKRLGARPADAFVGAVVEAIEFVLDPIRTGRTTLSELDNVEKTFIGLKIEHFVRDLLDAPKGVRDLTLLDHDVDIKNTVSRSWSWMIPPETYRDEEPVILLAADEDERKSWMGLMVAREAYLGAPNRDGKRGVLSSAYGNILWLASGVAWPPNRWAGLDMKRFRELRQIKIGKRRAAMFFLENDRRVTHRTVLAALLFDQKDPMKRLRANGGAPDVLRPLGVALLSGRYDAPLARKLGFQLATDDFVAVKPKSDEELNLLRNAGDLD</sequence>
<keyword evidence="2" id="KW-0255">Endonuclease</keyword>
<organism evidence="5 6">
    <name type="scientific">Brevundimonas diminuta</name>
    <name type="common">Pseudomonas diminuta</name>
    <dbReference type="NCBI Taxonomy" id="293"/>
    <lineage>
        <taxon>Bacteria</taxon>
        <taxon>Pseudomonadati</taxon>
        <taxon>Pseudomonadota</taxon>
        <taxon>Alphaproteobacteria</taxon>
        <taxon>Caulobacterales</taxon>
        <taxon>Caulobacteraceae</taxon>
        <taxon>Brevundimonas</taxon>
    </lineage>
</organism>
<evidence type="ECO:0000259" key="4">
    <source>
        <dbReference type="Pfam" id="PF09126"/>
    </source>
</evidence>
<evidence type="ECO:0000256" key="3">
    <source>
        <dbReference type="ARBA" id="ARBA00022801"/>
    </source>
</evidence>
<feature type="domain" description="Type II restriction enzyme NaeI" evidence="4">
    <location>
        <begin position="38"/>
        <end position="276"/>
    </location>
</feature>
<dbReference type="InterPro" id="IPR011335">
    <property type="entry name" value="Restrct_endonuc-II-like"/>
</dbReference>
<dbReference type="GO" id="GO:0003677">
    <property type="term" value="F:DNA binding"/>
    <property type="evidence" value="ECO:0007669"/>
    <property type="project" value="InterPro"/>
</dbReference>
<proteinExistence type="predicted"/>
<accession>A0A2X1AY81</accession>
<dbReference type="Pfam" id="PF09126">
    <property type="entry name" value="NaeI"/>
    <property type="match status" value="1"/>
</dbReference>
<evidence type="ECO:0000256" key="2">
    <source>
        <dbReference type="ARBA" id="ARBA00022759"/>
    </source>
</evidence>
<dbReference type="InterPro" id="IPR036388">
    <property type="entry name" value="WH-like_DNA-bd_sf"/>
</dbReference>
<evidence type="ECO:0000313" key="5">
    <source>
        <dbReference type="EMBL" id="SPU44165.1"/>
    </source>
</evidence>
<dbReference type="GO" id="GO:0009036">
    <property type="term" value="F:type II site-specific deoxyribonuclease activity"/>
    <property type="evidence" value="ECO:0007669"/>
    <property type="project" value="UniProtKB-EC"/>
</dbReference>
<dbReference type="CDD" id="cd22338">
    <property type="entry name" value="NaeI-like"/>
    <property type="match status" value="1"/>
</dbReference>
<dbReference type="Proteomes" id="UP000250358">
    <property type="component" value="Unassembled WGS sequence"/>
</dbReference>
<keyword evidence="1" id="KW-0540">Nuclease</keyword>
<dbReference type="SUPFAM" id="SSF52980">
    <property type="entry name" value="Restriction endonuclease-like"/>
    <property type="match status" value="1"/>
</dbReference>
<gene>
    <name evidence="5" type="primary">naeIR</name>
    <name evidence="5" type="ORF">NCTC11165_01565</name>
</gene>
<keyword evidence="3 5" id="KW-0378">Hydrolase</keyword>
<dbReference type="AlphaFoldDB" id="A0A2X1AY81"/>
<protein>
    <submittedName>
        <fullName evidence="5">Type-2 restriction enzyme NaeI</fullName>
        <ecNumber evidence="5">3.1.21.4</ecNumber>
    </submittedName>
</protein>
<evidence type="ECO:0000256" key="1">
    <source>
        <dbReference type="ARBA" id="ARBA00022722"/>
    </source>
</evidence>
<dbReference type="RefSeq" id="WP_112999698.1">
    <property type="nucleotide sequence ID" value="NZ_UAQM01000011.1"/>
</dbReference>